<dbReference type="Proteomes" id="UP001230915">
    <property type="component" value="Unassembled WGS sequence"/>
</dbReference>
<keyword evidence="4" id="KW-0031">Aminopeptidase</keyword>
<protein>
    <submittedName>
        <fullName evidence="4">M1 family metallopeptidase</fullName>
        <ecNumber evidence="4">3.4.11.-</ecNumber>
    </submittedName>
</protein>
<name>A0ABU1A4D4_9FLAO</name>
<dbReference type="InterPro" id="IPR042097">
    <property type="entry name" value="Aminopeptidase_N-like_N_sf"/>
</dbReference>
<keyword evidence="5" id="KW-1185">Reference proteome</keyword>
<feature type="signal peptide" evidence="1">
    <location>
        <begin position="1"/>
        <end position="19"/>
    </location>
</feature>
<dbReference type="InterPro" id="IPR014782">
    <property type="entry name" value="Peptidase_M1_dom"/>
</dbReference>
<dbReference type="InterPro" id="IPR027268">
    <property type="entry name" value="Peptidase_M4/M1_CTD_sf"/>
</dbReference>
<dbReference type="PANTHER" id="PTHR45726:SF3">
    <property type="entry name" value="LEUKOTRIENE A-4 HYDROLASE"/>
    <property type="match status" value="1"/>
</dbReference>
<dbReference type="SUPFAM" id="SSF55486">
    <property type="entry name" value="Metalloproteases ('zincins'), catalytic domain"/>
    <property type="match status" value="1"/>
</dbReference>
<dbReference type="EC" id="3.4.11.-" evidence="4"/>
<evidence type="ECO:0000259" key="3">
    <source>
        <dbReference type="Pfam" id="PF17900"/>
    </source>
</evidence>
<dbReference type="Gene3D" id="1.10.390.10">
    <property type="entry name" value="Neutral Protease Domain 2"/>
    <property type="match status" value="1"/>
</dbReference>
<feature type="domain" description="Aminopeptidase N-like N-terminal" evidence="3">
    <location>
        <begin position="50"/>
        <end position="226"/>
    </location>
</feature>
<keyword evidence="4" id="KW-0645">Protease</keyword>
<feature type="chain" id="PRO_5047414624" evidence="1">
    <location>
        <begin position="20"/>
        <end position="544"/>
    </location>
</feature>
<dbReference type="EMBL" id="JAVHUL010000052">
    <property type="protein sequence ID" value="MDQ7918562.1"/>
    <property type="molecule type" value="Genomic_DNA"/>
</dbReference>
<reference evidence="4 5" key="1">
    <citation type="submission" date="2023-08" db="EMBL/GenBank/DDBJ databases">
        <title>Mesonia sp. MT50, isolated from deep-sea sediment of the Mariana Trench.</title>
        <authorList>
            <person name="Fu H."/>
        </authorList>
    </citation>
    <scope>NUCLEOTIDE SEQUENCE [LARGE SCALE GENOMIC DNA]</scope>
    <source>
        <strain evidence="4 5">MT50</strain>
    </source>
</reference>
<gene>
    <name evidence="4" type="ORF">RBU60_13365</name>
</gene>
<dbReference type="Pfam" id="PF01433">
    <property type="entry name" value="Peptidase_M1"/>
    <property type="match status" value="1"/>
</dbReference>
<evidence type="ECO:0000256" key="1">
    <source>
        <dbReference type="SAM" id="SignalP"/>
    </source>
</evidence>
<proteinExistence type="predicted"/>
<dbReference type="SUPFAM" id="SSF63737">
    <property type="entry name" value="Leukotriene A4 hydrolase N-terminal domain"/>
    <property type="match status" value="1"/>
</dbReference>
<comment type="caution">
    <text evidence="4">The sequence shown here is derived from an EMBL/GenBank/DDBJ whole genome shotgun (WGS) entry which is preliminary data.</text>
</comment>
<dbReference type="CDD" id="cd09603">
    <property type="entry name" value="M1_APN_like"/>
    <property type="match status" value="1"/>
</dbReference>
<dbReference type="Pfam" id="PF17900">
    <property type="entry name" value="Peptidase_M1_N"/>
    <property type="match status" value="1"/>
</dbReference>
<evidence type="ECO:0000313" key="4">
    <source>
        <dbReference type="EMBL" id="MDQ7918562.1"/>
    </source>
</evidence>
<sequence length="544" mass="62637">MKKLIFTFILLGITLSSQSQILSNKEGNYTKADSLRGSLRPERTNFDVLKYDLHVKVDPEEKYISGVNSITLKVLKSAQRLQLDLFENMNVDSIVFQEKQLSYQREFNAVFIDFPLPLDGNKEIKVDFYYSGNPIVAKNAPWDGGFIFTEDENGKPWVSVAVQGTGASLWYPNLDHQSDEPEEAEIHVAAPNGLMNVSNGRFTGKKDLQNGYTEWSWKVTNPINNYNIILNIGDYVHLHDTYQDLDLDYYVLSYNKEKARAQFKEVSPMMDCFYEKFGAYPFVEDSYKLVETPYLGMEHQSAVGYGNGFKNGYLGKDLSRTGVGLKWDFIIIHESAHEWFGNSITAKDIADMWIHEAFTTYAESVYVECRWGKEDALTYLFGLRGSVMNNSAIIGDYGVNTEGSSDMYYKGANMLNTIRGVINDDEKWWALLKEYTENYKHQIIDTPTVINYFEKHTKASLTPIFNQYLNYARLPELQLKKKNNKVYARWETDVEDFAMPLILKVNGKEVRVAPTNQWKKMPFKNSLEKVEVDLKKYYILVTKA</sequence>
<organism evidence="4 5">
    <name type="scientific">Mesonia profundi</name>
    <dbReference type="NCBI Taxonomy" id="3070998"/>
    <lineage>
        <taxon>Bacteria</taxon>
        <taxon>Pseudomonadati</taxon>
        <taxon>Bacteroidota</taxon>
        <taxon>Flavobacteriia</taxon>
        <taxon>Flavobacteriales</taxon>
        <taxon>Flavobacteriaceae</taxon>
        <taxon>Mesonia</taxon>
    </lineage>
</organism>
<dbReference type="Gene3D" id="2.60.40.1730">
    <property type="entry name" value="tricorn interacting facor f3 domain"/>
    <property type="match status" value="1"/>
</dbReference>
<evidence type="ECO:0000313" key="5">
    <source>
        <dbReference type="Proteomes" id="UP001230915"/>
    </source>
</evidence>
<keyword evidence="4" id="KW-0378">Hydrolase</keyword>
<dbReference type="InterPro" id="IPR034015">
    <property type="entry name" value="M1_LTA4H"/>
</dbReference>
<dbReference type="GO" id="GO:0004177">
    <property type="term" value="F:aminopeptidase activity"/>
    <property type="evidence" value="ECO:0007669"/>
    <property type="project" value="UniProtKB-KW"/>
</dbReference>
<accession>A0ABU1A4D4</accession>
<feature type="domain" description="Peptidase M1 membrane alanine aminopeptidase" evidence="2">
    <location>
        <begin position="325"/>
        <end position="468"/>
    </location>
</feature>
<dbReference type="InterPro" id="IPR045357">
    <property type="entry name" value="Aminopeptidase_N-like_N"/>
</dbReference>
<keyword evidence="1" id="KW-0732">Signal</keyword>
<dbReference type="RefSeq" id="WP_308865558.1">
    <property type="nucleotide sequence ID" value="NZ_JAVHUL010000052.1"/>
</dbReference>
<dbReference type="PANTHER" id="PTHR45726">
    <property type="entry name" value="LEUKOTRIENE A-4 HYDROLASE"/>
    <property type="match status" value="1"/>
</dbReference>
<evidence type="ECO:0000259" key="2">
    <source>
        <dbReference type="Pfam" id="PF01433"/>
    </source>
</evidence>